<dbReference type="RefSeq" id="WP_004915302.1">
    <property type="nucleotide sequence ID" value="NZ_MPLS01000010.1"/>
</dbReference>
<dbReference type="SUPFAM" id="SSF47413">
    <property type="entry name" value="lambda repressor-like DNA-binding domains"/>
    <property type="match status" value="1"/>
</dbReference>
<dbReference type="GO" id="GO:0003677">
    <property type="term" value="F:DNA binding"/>
    <property type="evidence" value="ECO:0007669"/>
    <property type="project" value="InterPro"/>
</dbReference>
<gene>
    <name evidence="2" type="ORF">BMR96_04075</name>
</gene>
<sequence length="183" mass="20969">MNNIEKLQQLTQMTRQEIADALDVESETVLAWENETIMPTVSELEALSGIFSAQLDTKGIETQKLAHPIHIRLSVDYLLNLGITMSDWITLKWAFEGQWGSDKLAVGFFDNNQLTRIVETESEFVAAFAGYLILQTDGEFEPYIDEFNDDKEYDWRLIRHSGETFTDVTRMLVTSELTEIKHG</sequence>
<dbReference type="Gene3D" id="1.10.260.40">
    <property type="entry name" value="lambda repressor-like DNA-binding domains"/>
    <property type="match status" value="1"/>
</dbReference>
<dbReference type="AlphaFoldDB" id="A0A1X0VEJ6"/>
<dbReference type="eggNOG" id="ENOG5031G16">
    <property type="taxonomic scope" value="Bacteria"/>
</dbReference>
<accession>A0A1X0VEJ6</accession>
<protein>
    <submittedName>
        <fullName evidence="2">Transcriptional regulator</fullName>
    </submittedName>
</protein>
<proteinExistence type="predicted"/>
<name>A0A1X0VEJ6_LEUPS</name>
<dbReference type="EMBL" id="MPLS01000010">
    <property type="protein sequence ID" value="ORI97996.1"/>
    <property type="molecule type" value="Genomic_DNA"/>
</dbReference>
<evidence type="ECO:0000259" key="1">
    <source>
        <dbReference type="PROSITE" id="PS50943"/>
    </source>
</evidence>
<comment type="caution">
    <text evidence="2">The sequence shown here is derived from an EMBL/GenBank/DDBJ whole genome shotgun (WGS) entry which is preliminary data.</text>
</comment>
<organism evidence="2 3">
    <name type="scientific">Leuconostoc pseudomesenteroides</name>
    <dbReference type="NCBI Taxonomy" id="33968"/>
    <lineage>
        <taxon>Bacteria</taxon>
        <taxon>Bacillati</taxon>
        <taxon>Bacillota</taxon>
        <taxon>Bacilli</taxon>
        <taxon>Lactobacillales</taxon>
        <taxon>Lactobacillaceae</taxon>
        <taxon>Leuconostoc</taxon>
    </lineage>
</organism>
<dbReference type="Proteomes" id="UP000192288">
    <property type="component" value="Unassembled WGS sequence"/>
</dbReference>
<evidence type="ECO:0000313" key="3">
    <source>
        <dbReference type="Proteomes" id="UP000192288"/>
    </source>
</evidence>
<dbReference type="InterPro" id="IPR001387">
    <property type="entry name" value="Cro/C1-type_HTH"/>
</dbReference>
<dbReference type="STRING" id="33968.BMS77_05500"/>
<dbReference type="PROSITE" id="PS50943">
    <property type="entry name" value="HTH_CROC1"/>
    <property type="match status" value="1"/>
</dbReference>
<dbReference type="InterPro" id="IPR010982">
    <property type="entry name" value="Lambda_DNA-bd_dom_sf"/>
</dbReference>
<evidence type="ECO:0000313" key="2">
    <source>
        <dbReference type="EMBL" id="ORI97996.1"/>
    </source>
</evidence>
<reference evidence="2 3" key="1">
    <citation type="journal article" date="2017" name="Front. Microbiol.">
        <title>Genomic Characterization of Dairy Associated Leuconostoc Species and Diversity of Leuconostocs in Undefined Mixed Mesophilic Starter Cultures.</title>
        <authorList>
            <person name="Frantzen C.A."/>
            <person name="Kot W."/>
            <person name="Pedersen T.B."/>
            <person name="Ardo Y.M."/>
            <person name="Broadbent J.R."/>
            <person name="Neve H."/>
            <person name="Hansen L.H."/>
            <person name="Dal Bello F."/>
            <person name="Ostlie H.M."/>
            <person name="Kleppen H.P."/>
            <person name="Vogensen F.K."/>
            <person name="Holo H."/>
        </authorList>
    </citation>
    <scope>NUCLEOTIDE SEQUENCE [LARGE SCALE GENOMIC DNA]</scope>
    <source>
        <strain evidence="2 3">LMGCF08</strain>
    </source>
</reference>
<dbReference type="CDD" id="cd00093">
    <property type="entry name" value="HTH_XRE"/>
    <property type="match status" value="1"/>
</dbReference>
<feature type="domain" description="HTH cro/C1-type" evidence="1">
    <location>
        <begin position="4"/>
        <end position="58"/>
    </location>
</feature>